<feature type="chain" id="PRO_5002432349" evidence="1">
    <location>
        <begin position="27"/>
        <end position="42"/>
    </location>
</feature>
<evidence type="ECO:0000256" key="1">
    <source>
        <dbReference type="SAM" id="SignalP"/>
    </source>
</evidence>
<name>A0A0E9S8B1_ANGAN</name>
<proteinExistence type="predicted"/>
<keyword evidence="1" id="KW-0732">Signal</keyword>
<dbReference type="EMBL" id="GBXM01071076">
    <property type="protein sequence ID" value="JAH37501.1"/>
    <property type="molecule type" value="Transcribed_RNA"/>
</dbReference>
<sequence length="42" mass="4970">MLNNLQLFLLLCFFNINSWIFGNSSALRVQQQHPTWDQTCNL</sequence>
<reference evidence="2" key="1">
    <citation type="submission" date="2014-11" db="EMBL/GenBank/DDBJ databases">
        <authorList>
            <person name="Amaro Gonzalez C."/>
        </authorList>
    </citation>
    <scope>NUCLEOTIDE SEQUENCE</scope>
</reference>
<evidence type="ECO:0000313" key="2">
    <source>
        <dbReference type="EMBL" id="JAH37501.1"/>
    </source>
</evidence>
<accession>A0A0E9S8B1</accession>
<dbReference type="AlphaFoldDB" id="A0A0E9S8B1"/>
<protein>
    <submittedName>
        <fullName evidence="2">Uncharacterized protein</fullName>
    </submittedName>
</protein>
<organism evidence="2">
    <name type="scientific">Anguilla anguilla</name>
    <name type="common">European freshwater eel</name>
    <name type="synonym">Muraena anguilla</name>
    <dbReference type="NCBI Taxonomy" id="7936"/>
    <lineage>
        <taxon>Eukaryota</taxon>
        <taxon>Metazoa</taxon>
        <taxon>Chordata</taxon>
        <taxon>Craniata</taxon>
        <taxon>Vertebrata</taxon>
        <taxon>Euteleostomi</taxon>
        <taxon>Actinopterygii</taxon>
        <taxon>Neopterygii</taxon>
        <taxon>Teleostei</taxon>
        <taxon>Anguilliformes</taxon>
        <taxon>Anguillidae</taxon>
        <taxon>Anguilla</taxon>
    </lineage>
</organism>
<feature type="signal peptide" evidence="1">
    <location>
        <begin position="1"/>
        <end position="26"/>
    </location>
</feature>
<reference evidence="2" key="2">
    <citation type="journal article" date="2015" name="Fish Shellfish Immunol.">
        <title>Early steps in the European eel (Anguilla anguilla)-Vibrio vulnificus interaction in the gills: Role of the RtxA13 toxin.</title>
        <authorList>
            <person name="Callol A."/>
            <person name="Pajuelo D."/>
            <person name="Ebbesson L."/>
            <person name="Teles M."/>
            <person name="MacKenzie S."/>
            <person name="Amaro C."/>
        </authorList>
    </citation>
    <scope>NUCLEOTIDE SEQUENCE</scope>
</reference>